<dbReference type="AlphaFoldDB" id="A0A0L0P0T1"/>
<sequence length="65" mass="6571">MKNSGFDVSNGTLKTSESGFTMLKLLLIGAVVLAGLLKVILFSLSSACLAGDDDLPAVEDGLGVG</sequence>
<dbReference type="Proteomes" id="UP000037122">
    <property type="component" value="Unassembled WGS sequence"/>
</dbReference>
<dbReference type="EMBL" id="LGST01000023">
    <property type="protein sequence ID" value="KND99565.1"/>
    <property type="molecule type" value="Genomic_DNA"/>
</dbReference>
<gene>
    <name evidence="2" type="ORF">QG37_03718</name>
</gene>
<comment type="caution">
    <text evidence="2">The sequence shown here is derived from an EMBL/GenBank/DDBJ whole genome shotgun (WGS) entry which is preliminary data.</text>
</comment>
<keyword evidence="1" id="KW-0812">Transmembrane</keyword>
<evidence type="ECO:0000313" key="3">
    <source>
        <dbReference type="Proteomes" id="UP000037122"/>
    </source>
</evidence>
<protein>
    <submittedName>
        <fullName evidence="2">Uncharacterized protein</fullName>
    </submittedName>
</protein>
<proteinExistence type="predicted"/>
<accession>A0A0L0P0T1</accession>
<keyword evidence="1" id="KW-0472">Membrane</keyword>
<evidence type="ECO:0000313" key="2">
    <source>
        <dbReference type="EMBL" id="KND99565.1"/>
    </source>
</evidence>
<name>A0A0L0P0T1_CANAR</name>
<organism evidence="2 3">
    <name type="scientific">Candidozyma auris</name>
    <name type="common">Yeast</name>
    <name type="synonym">Candida auris</name>
    <dbReference type="NCBI Taxonomy" id="498019"/>
    <lineage>
        <taxon>Eukaryota</taxon>
        <taxon>Fungi</taxon>
        <taxon>Dikarya</taxon>
        <taxon>Ascomycota</taxon>
        <taxon>Saccharomycotina</taxon>
        <taxon>Pichiomycetes</taxon>
        <taxon>Metschnikowiaceae</taxon>
        <taxon>Candidozyma</taxon>
    </lineage>
</organism>
<feature type="transmembrane region" description="Helical" evidence="1">
    <location>
        <begin position="20"/>
        <end position="41"/>
    </location>
</feature>
<evidence type="ECO:0000256" key="1">
    <source>
        <dbReference type="SAM" id="Phobius"/>
    </source>
</evidence>
<reference evidence="3" key="1">
    <citation type="journal article" date="2015" name="BMC Genomics">
        <title>Draft genome of a commonly misdiagnosed multidrug resistant pathogen Candida auris.</title>
        <authorList>
            <person name="Chatterjee S."/>
            <person name="Alampalli S.V."/>
            <person name="Nageshan R.K."/>
            <person name="Chettiar S.T."/>
            <person name="Joshi S."/>
            <person name="Tatu U.S."/>
        </authorList>
    </citation>
    <scope>NUCLEOTIDE SEQUENCE [LARGE SCALE GENOMIC DNA]</scope>
    <source>
        <strain evidence="3">6684</strain>
    </source>
</reference>
<keyword evidence="1" id="KW-1133">Transmembrane helix</keyword>
<dbReference type="VEuPathDB" id="FungiDB:QG37_03718"/>